<keyword evidence="5 7" id="KW-0442">Lipid degradation</keyword>
<dbReference type="PANTHER" id="PTHR18896">
    <property type="entry name" value="PHOSPHOLIPASE D"/>
    <property type="match status" value="1"/>
</dbReference>
<dbReference type="GO" id="GO:0035091">
    <property type="term" value="F:phosphatidylinositol binding"/>
    <property type="evidence" value="ECO:0007669"/>
    <property type="project" value="InterPro"/>
</dbReference>
<evidence type="ECO:0000313" key="12">
    <source>
        <dbReference type="Proteomes" id="UP000683360"/>
    </source>
</evidence>
<proteinExistence type="inferred from homology"/>
<evidence type="ECO:0000256" key="5">
    <source>
        <dbReference type="ARBA" id="ARBA00022963"/>
    </source>
</evidence>
<dbReference type="FunFam" id="3.30.870.10:FF:000011">
    <property type="entry name" value="Phospholipase"/>
    <property type="match status" value="1"/>
</dbReference>
<gene>
    <name evidence="11" type="ORF">MEDL_32825</name>
</gene>
<dbReference type="InterPro" id="IPR016555">
    <property type="entry name" value="PLipase_D_euk"/>
</dbReference>
<dbReference type="EMBL" id="CAJPWZ010001626">
    <property type="protein sequence ID" value="CAG2219287.1"/>
    <property type="molecule type" value="Genomic_DNA"/>
</dbReference>
<feature type="region of interest" description="Disordered" evidence="8">
    <location>
        <begin position="773"/>
        <end position="842"/>
    </location>
</feature>
<dbReference type="SUPFAM" id="SSF56024">
    <property type="entry name" value="Phospholipase D/nuclease"/>
    <property type="match status" value="2"/>
</dbReference>
<dbReference type="Pfam" id="PF00787">
    <property type="entry name" value="PX"/>
    <property type="match status" value="1"/>
</dbReference>
<evidence type="ECO:0000256" key="7">
    <source>
        <dbReference type="PIRNR" id="PIRNR009376"/>
    </source>
</evidence>
<feature type="domain" description="PX" evidence="10">
    <location>
        <begin position="121"/>
        <end position="260"/>
    </location>
</feature>
<dbReference type="PIRSF" id="PIRSF009376">
    <property type="entry name" value="Phospholipase_D_euk"/>
    <property type="match status" value="1"/>
</dbReference>
<dbReference type="GO" id="GO:0006654">
    <property type="term" value="P:phosphatidic acid biosynthetic process"/>
    <property type="evidence" value="ECO:0007669"/>
    <property type="project" value="InterPro"/>
</dbReference>
<comment type="catalytic activity">
    <reaction evidence="1 7">
        <text>a 1,2-diacyl-sn-glycero-3-phosphocholine + H2O = a 1,2-diacyl-sn-glycero-3-phosphate + choline + H(+)</text>
        <dbReference type="Rhea" id="RHEA:14445"/>
        <dbReference type="ChEBI" id="CHEBI:15354"/>
        <dbReference type="ChEBI" id="CHEBI:15377"/>
        <dbReference type="ChEBI" id="CHEBI:15378"/>
        <dbReference type="ChEBI" id="CHEBI:57643"/>
        <dbReference type="ChEBI" id="CHEBI:58608"/>
        <dbReference type="EC" id="3.1.4.4"/>
    </reaction>
</comment>
<keyword evidence="12" id="KW-1185">Reference proteome</keyword>
<dbReference type="Gene3D" id="3.30.870.10">
    <property type="entry name" value="Endonuclease Chain A"/>
    <property type="match status" value="2"/>
</dbReference>
<evidence type="ECO:0000313" key="11">
    <source>
        <dbReference type="EMBL" id="CAG2219287.1"/>
    </source>
</evidence>
<accession>A0A8S3SFB1</accession>
<organism evidence="11 12">
    <name type="scientific">Mytilus edulis</name>
    <name type="common">Blue mussel</name>
    <dbReference type="NCBI Taxonomy" id="6550"/>
    <lineage>
        <taxon>Eukaryota</taxon>
        <taxon>Metazoa</taxon>
        <taxon>Spiralia</taxon>
        <taxon>Lophotrochozoa</taxon>
        <taxon>Mollusca</taxon>
        <taxon>Bivalvia</taxon>
        <taxon>Autobranchia</taxon>
        <taxon>Pteriomorphia</taxon>
        <taxon>Mytilida</taxon>
        <taxon>Mytiloidea</taxon>
        <taxon>Mytilidae</taxon>
        <taxon>Mytilinae</taxon>
        <taxon>Mytilus</taxon>
    </lineage>
</organism>
<dbReference type="InterPro" id="IPR025202">
    <property type="entry name" value="PLD-like_dom"/>
</dbReference>
<dbReference type="SMART" id="SM00155">
    <property type="entry name" value="PLDc"/>
    <property type="match status" value="2"/>
</dbReference>
<dbReference type="InterPro" id="IPR015679">
    <property type="entry name" value="PLipase_D_fam"/>
</dbReference>
<dbReference type="PROSITE" id="PS50195">
    <property type="entry name" value="PX"/>
    <property type="match status" value="1"/>
</dbReference>
<evidence type="ECO:0000256" key="6">
    <source>
        <dbReference type="ARBA" id="ARBA00023098"/>
    </source>
</evidence>
<keyword evidence="6" id="KW-0443">Lipid metabolism</keyword>
<feature type="compositionally biased region" description="Basic and acidic residues" evidence="8">
    <location>
        <begin position="824"/>
        <end position="837"/>
    </location>
</feature>
<dbReference type="Pfam" id="PF13091">
    <property type="entry name" value="PLDc_2"/>
    <property type="match status" value="1"/>
</dbReference>
<dbReference type="CDD" id="cd09138">
    <property type="entry name" value="PLDc_vPLD1_2_yPLD_like_1"/>
    <property type="match status" value="1"/>
</dbReference>
<evidence type="ECO:0000256" key="1">
    <source>
        <dbReference type="ARBA" id="ARBA00000798"/>
    </source>
</evidence>
<protein>
    <recommendedName>
        <fullName evidence="7">Phospholipase</fullName>
        <ecNumber evidence="7">3.1.4.4</ecNumber>
    </recommendedName>
</protein>
<dbReference type="InterPro" id="IPR001736">
    <property type="entry name" value="PLipase_D/transphosphatidylase"/>
</dbReference>
<dbReference type="PROSITE" id="PS50035">
    <property type="entry name" value="PLD"/>
    <property type="match status" value="2"/>
</dbReference>
<dbReference type="OrthoDB" id="14911at2759"/>
<keyword evidence="4 7" id="KW-0378">Hydrolase</keyword>
<feature type="domain" description="PLD phosphodiesterase" evidence="9">
    <location>
        <begin position="1184"/>
        <end position="1211"/>
    </location>
</feature>
<dbReference type="GO" id="GO:0004630">
    <property type="term" value="F:phospholipase D activity"/>
    <property type="evidence" value="ECO:0007669"/>
    <property type="project" value="UniProtKB-UniRule"/>
</dbReference>
<evidence type="ECO:0000256" key="2">
    <source>
        <dbReference type="ARBA" id="ARBA00008664"/>
    </source>
</evidence>
<dbReference type="Gene3D" id="3.30.1520.10">
    <property type="entry name" value="Phox-like domain"/>
    <property type="match status" value="1"/>
</dbReference>
<feature type="compositionally biased region" description="Basic and acidic residues" evidence="8">
    <location>
        <begin position="710"/>
        <end position="721"/>
    </location>
</feature>
<name>A0A8S3SFB1_MYTED</name>
<reference evidence="11" key="1">
    <citation type="submission" date="2021-03" db="EMBL/GenBank/DDBJ databases">
        <authorList>
            <person name="Bekaert M."/>
        </authorList>
    </citation>
    <scope>NUCLEOTIDE SEQUENCE</scope>
</reference>
<feature type="domain" description="PLD phosphodiesterase" evidence="9">
    <location>
        <begin position="449"/>
        <end position="476"/>
    </location>
</feature>
<feature type="compositionally biased region" description="Basic and acidic residues" evidence="8">
    <location>
        <begin position="671"/>
        <end position="694"/>
    </location>
</feature>
<evidence type="ECO:0000259" key="10">
    <source>
        <dbReference type="PROSITE" id="PS50195"/>
    </source>
</evidence>
<dbReference type="EC" id="3.1.4.4" evidence="7"/>
<dbReference type="GO" id="GO:0035556">
    <property type="term" value="P:intracellular signal transduction"/>
    <property type="evidence" value="ECO:0007669"/>
    <property type="project" value="InterPro"/>
</dbReference>
<evidence type="ECO:0000256" key="4">
    <source>
        <dbReference type="ARBA" id="ARBA00022801"/>
    </source>
</evidence>
<dbReference type="InterPro" id="IPR001683">
    <property type="entry name" value="PX_dom"/>
</dbReference>
<dbReference type="GO" id="GO:0060627">
    <property type="term" value="P:regulation of vesicle-mediated transport"/>
    <property type="evidence" value="ECO:0007669"/>
    <property type="project" value="TreeGrafter"/>
</dbReference>
<feature type="compositionally biased region" description="Basic and acidic residues" evidence="8">
    <location>
        <begin position="732"/>
        <end position="755"/>
    </location>
</feature>
<evidence type="ECO:0000256" key="3">
    <source>
        <dbReference type="ARBA" id="ARBA00022737"/>
    </source>
</evidence>
<evidence type="ECO:0000259" key="9">
    <source>
        <dbReference type="PROSITE" id="PS50035"/>
    </source>
</evidence>
<dbReference type="InterPro" id="IPR036871">
    <property type="entry name" value="PX_dom_sf"/>
</dbReference>
<feature type="region of interest" description="Disordered" evidence="8">
    <location>
        <begin position="663"/>
        <end position="755"/>
    </location>
</feature>
<comment type="similarity">
    <text evidence="2 7">Belongs to the phospholipase D family.</text>
</comment>
<dbReference type="GO" id="GO:0009395">
    <property type="term" value="P:phospholipid catabolic process"/>
    <property type="evidence" value="ECO:0007669"/>
    <property type="project" value="TreeGrafter"/>
</dbReference>
<dbReference type="Pfam" id="PF00614">
    <property type="entry name" value="PLDc"/>
    <property type="match status" value="1"/>
</dbReference>
<dbReference type="CDD" id="cd09141">
    <property type="entry name" value="PLDc_vPLD1_2_yPLD_like_2"/>
    <property type="match status" value="1"/>
</dbReference>
<sequence length="1391" mass="158704">MATATESAPLVERALPTIRFADDSIDLNVPEPDSPTSSFSGNSFNSYFPEFLRSHSFASDQDSDFDELDGLPDVEFPECHGFDVTDGENHAAKEIPFKDVHTPSVPFGTIRRNCWIPGVPIQVKITSYERHQAHIKIFSPYLYTIAIKHGEFEWTIRRRYKHFTHLHQQLQLYKAKCSLPMPTKSQRRRRQSVKGTRNKIPRFPKKPELMARDMEKRKVISCSKITVKFMLPVIDNLLILGWLVVKDSFVAYIRPRDGLVCDVMLMDTDFKIETGMGATGAPHGLLISNLSRNLLAKCWTSRKAEEWKASIETAVSTGMGKDYTTKNRFNSFAPVRENSYAKWFIDGCSYFSAVAEALESAKEEIFITDWWLSPEIYLKRHTMDWNRWRLDKVLERKAKEGVKIFILLYKEMSVALNISSIYSKHILSKACPENIKILRHPDHGAGGVLLWAHHEKIVCVDQKVAFLGGIDLCYGRWDDAQHKLTDLGCVIYDHGTSVQVNGQAVTGEDNNEGITICVTPPSPNRHKDLFTPNEFKSSPNQTDNQEPCVCSGHIADSPHGYAYANDTEESTADINQEDAYKHSDSVIPNILEIDVPSGNCDYNSEDEGRDDGTTIVNQQEVSVTVHEVDSQQSNDEKLRNIVNYMQNQAFASKAKAVIQKNAQTTSNCSKVQEDKTSQSEHKEDEKNHLIRQEEITEDTSTADGIPRPKSAKEFRMELEKNKKQKLKNNSSENKKDEGRKSKTKSKISEHGIVEKGFKKLEEDLPVFIDPNEQPLKKIRNDSGEVQMRKKLPSPMEVKETSTKVTASRESWARKKLRASLSKAHSKEDNNNKDTPHDGEEEVDEHIRKRWRLVLNVQKFESTLQRPQKIAGFPESKKQPLSSKISSKIKDRIRHERKDSLDGIKEELDYLDTPAILHKTSSEMKIDELGLVGSSKMWIGKDYVNFIYKDFVDLHDPFEDFIDQTQTPRMPWHDIGGVVYGKAARDVARHFIGRWNMTKVEKAKNNRNFPLLVPKGYTPHNLVPQVIRDQCDEVKSQILRSAGGWSCGIQKRETSIQTAYLHCIESAKHYIYIENQFFITYIGDHAVVKNEIGEALFKRIVRAHRNNETFRIYVVMPLLPAFEGEIGKSGAYAIKAITHYNYTSICKGPQSLWHNLGKEGIEPLNYITFCGLRTHTELNGKLVSELVYVHSKLMIVDDDTVIMGSANINDRSMLGDRDSEIAVMFQDIHKHKVKMNGVEHMAGKFASSMRKNLFRKHVGIDRFFSVKFMCSDYFIMLQEHLGIDPLDNTIDLSDPVNDVFYKNFYLSVATVNTGIYEKVFRCLPNNQVLSFNEADVYMQEKSMAETDPATARQELKRVRGYLVLMPLKFLDNENSIIPFGGREAILPVSVWV</sequence>
<dbReference type="SUPFAM" id="SSF64268">
    <property type="entry name" value="PX domain"/>
    <property type="match status" value="1"/>
</dbReference>
<keyword evidence="3" id="KW-0677">Repeat</keyword>
<comment type="caution">
    <text evidence="11">The sequence shown here is derived from an EMBL/GenBank/DDBJ whole genome shotgun (WGS) entry which is preliminary data.</text>
</comment>
<evidence type="ECO:0000256" key="8">
    <source>
        <dbReference type="SAM" id="MobiDB-lite"/>
    </source>
</evidence>
<dbReference type="Proteomes" id="UP000683360">
    <property type="component" value="Unassembled WGS sequence"/>
</dbReference>
<dbReference type="PANTHER" id="PTHR18896:SF76">
    <property type="entry name" value="PHOSPHOLIPASE"/>
    <property type="match status" value="1"/>
</dbReference>